<dbReference type="EC" id="2.3.1.259" evidence="7"/>
<dbReference type="InterPro" id="IPR016181">
    <property type="entry name" value="Acyl_CoA_acyltransferase"/>
</dbReference>
<dbReference type="PROSITE" id="PS51186">
    <property type="entry name" value="GNAT"/>
    <property type="match status" value="1"/>
</dbReference>
<dbReference type="Pfam" id="PF00583">
    <property type="entry name" value="Acetyltransf_1"/>
    <property type="match status" value="1"/>
</dbReference>
<evidence type="ECO:0000313" key="13">
    <source>
        <dbReference type="Proteomes" id="UP000759131"/>
    </source>
</evidence>
<protein>
    <recommendedName>
        <fullName evidence="8">N-alpha-acetyltransferase 60</fullName>
        <ecNumber evidence="7">2.3.1.259</ecNumber>
        <ecNumber evidence="1">2.3.1.48</ecNumber>
    </recommendedName>
</protein>
<dbReference type="OrthoDB" id="47017at2759"/>
<feature type="non-terminal residue" evidence="12">
    <location>
        <position position="1"/>
    </location>
</feature>
<keyword evidence="5" id="KW-0012">Acyltransferase</keyword>
<comment type="catalytic activity">
    <reaction evidence="10">
        <text>N-terminal L-methionyl-[transmembrane protein] + acetyl-CoA = N-terminal N(alpha)-acetyl-L-methionyl-[transmembrane protein] + CoA + H(+)</text>
        <dbReference type="Rhea" id="RHEA:50604"/>
        <dbReference type="Rhea" id="RHEA-COMP:12745"/>
        <dbReference type="Rhea" id="RHEA-COMP:12746"/>
        <dbReference type="ChEBI" id="CHEBI:15378"/>
        <dbReference type="ChEBI" id="CHEBI:57287"/>
        <dbReference type="ChEBI" id="CHEBI:57288"/>
        <dbReference type="ChEBI" id="CHEBI:64731"/>
        <dbReference type="ChEBI" id="CHEBI:133414"/>
        <dbReference type="EC" id="2.3.1.259"/>
    </reaction>
</comment>
<dbReference type="EC" id="2.3.1.48" evidence="1"/>
<dbReference type="InterPro" id="IPR045141">
    <property type="entry name" value="NAA60-like"/>
</dbReference>
<evidence type="ECO:0000256" key="10">
    <source>
        <dbReference type="ARBA" id="ARBA00048848"/>
    </source>
</evidence>
<evidence type="ECO:0000256" key="5">
    <source>
        <dbReference type="ARBA" id="ARBA00023315"/>
    </source>
</evidence>
<dbReference type="GO" id="GO:0000139">
    <property type="term" value="C:Golgi membrane"/>
    <property type="evidence" value="ECO:0007669"/>
    <property type="project" value="TreeGrafter"/>
</dbReference>
<dbReference type="SUPFAM" id="SSF55729">
    <property type="entry name" value="Acyl-CoA N-acyltransferases (Nat)"/>
    <property type="match status" value="1"/>
</dbReference>
<evidence type="ECO:0000256" key="4">
    <source>
        <dbReference type="ARBA" id="ARBA00022853"/>
    </source>
</evidence>
<comment type="similarity">
    <text evidence="6">Belongs to the acetyltransferase family. NAA60 subfamily.</text>
</comment>
<feature type="domain" description="N-acetyltransferase" evidence="11">
    <location>
        <begin position="4"/>
        <end position="174"/>
    </location>
</feature>
<evidence type="ECO:0000256" key="8">
    <source>
        <dbReference type="ARBA" id="ARBA00026144"/>
    </source>
</evidence>
<comment type="catalytic activity">
    <reaction evidence="9">
        <text>L-lysyl-[protein] + acetyl-CoA = N(6)-acetyl-L-lysyl-[protein] + CoA + H(+)</text>
        <dbReference type="Rhea" id="RHEA:45948"/>
        <dbReference type="Rhea" id="RHEA-COMP:9752"/>
        <dbReference type="Rhea" id="RHEA-COMP:10731"/>
        <dbReference type="ChEBI" id="CHEBI:15378"/>
        <dbReference type="ChEBI" id="CHEBI:29969"/>
        <dbReference type="ChEBI" id="CHEBI:57287"/>
        <dbReference type="ChEBI" id="CHEBI:57288"/>
        <dbReference type="ChEBI" id="CHEBI:61930"/>
        <dbReference type="EC" id="2.3.1.48"/>
    </reaction>
</comment>
<dbReference type="Gene3D" id="3.40.630.30">
    <property type="match status" value="1"/>
</dbReference>
<proteinExistence type="inferred from homology"/>
<dbReference type="EMBL" id="CAJPIZ010000078">
    <property type="protein sequence ID" value="CAG2100340.1"/>
    <property type="molecule type" value="Genomic_DNA"/>
</dbReference>
<keyword evidence="3" id="KW-0159">Chromosome partition</keyword>
<organism evidence="12">
    <name type="scientific">Medioppia subpectinata</name>
    <dbReference type="NCBI Taxonomy" id="1979941"/>
    <lineage>
        <taxon>Eukaryota</taxon>
        <taxon>Metazoa</taxon>
        <taxon>Ecdysozoa</taxon>
        <taxon>Arthropoda</taxon>
        <taxon>Chelicerata</taxon>
        <taxon>Arachnida</taxon>
        <taxon>Acari</taxon>
        <taxon>Acariformes</taxon>
        <taxon>Sarcoptiformes</taxon>
        <taxon>Oribatida</taxon>
        <taxon>Brachypylina</taxon>
        <taxon>Oppioidea</taxon>
        <taxon>Oppiidae</taxon>
        <taxon>Medioppia</taxon>
    </lineage>
</organism>
<evidence type="ECO:0000313" key="12">
    <source>
        <dbReference type="EMBL" id="CAD7619910.1"/>
    </source>
</evidence>
<reference evidence="12" key="1">
    <citation type="submission" date="2020-11" db="EMBL/GenBank/DDBJ databases">
        <authorList>
            <person name="Tran Van P."/>
        </authorList>
    </citation>
    <scope>NUCLEOTIDE SEQUENCE</scope>
</reference>
<evidence type="ECO:0000256" key="6">
    <source>
        <dbReference type="ARBA" id="ARBA00025774"/>
    </source>
</evidence>
<dbReference type="AlphaFoldDB" id="A0A7R9KBN5"/>
<dbReference type="GO" id="GO:0004402">
    <property type="term" value="F:histone acetyltransferase activity"/>
    <property type="evidence" value="ECO:0007669"/>
    <property type="project" value="TreeGrafter"/>
</dbReference>
<evidence type="ECO:0000256" key="7">
    <source>
        <dbReference type="ARBA" id="ARBA00026111"/>
    </source>
</evidence>
<dbReference type="Proteomes" id="UP000759131">
    <property type="component" value="Unassembled WGS sequence"/>
</dbReference>
<gene>
    <name evidence="12" type="ORF">OSB1V03_LOCUS407</name>
</gene>
<feature type="non-terminal residue" evidence="12">
    <location>
        <position position="263"/>
    </location>
</feature>
<name>A0A7R9KBN5_9ACAR</name>
<evidence type="ECO:0000256" key="3">
    <source>
        <dbReference type="ARBA" id="ARBA00022829"/>
    </source>
</evidence>
<dbReference type="PANTHER" id="PTHR14744:SF15">
    <property type="entry name" value="N-ALPHA-ACETYLTRANSFERASE 60"/>
    <property type="match status" value="1"/>
</dbReference>
<dbReference type="CDD" id="cd04301">
    <property type="entry name" value="NAT_SF"/>
    <property type="match status" value="1"/>
</dbReference>
<evidence type="ECO:0000256" key="9">
    <source>
        <dbReference type="ARBA" id="ARBA00048017"/>
    </source>
</evidence>
<dbReference type="InterPro" id="IPR000182">
    <property type="entry name" value="GNAT_dom"/>
</dbReference>
<dbReference type="PANTHER" id="PTHR14744">
    <property type="entry name" value="N-ALPHA-ACETYLTRANSFERASE 60"/>
    <property type="match status" value="1"/>
</dbReference>
<evidence type="ECO:0000259" key="11">
    <source>
        <dbReference type="PROSITE" id="PS51186"/>
    </source>
</evidence>
<dbReference type="GO" id="GO:0120518">
    <property type="term" value="F:protein N-terminal-methionine acetyltransferase activity"/>
    <property type="evidence" value="ECO:0007669"/>
    <property type="project" value="UniProtKB-EC"/>
</dbReference>
<keyword evidence="13" id="KW-1185">Reference proteome</keyword>
<keyword evidence="4" id="KW-0156">Chromatin regulator</keyword>
<keyword evidence="2" id="KW-0808">Transferase</keyword>
<dbReference type="EMBL" id="OC854653">
    <property type="protein sequence ID" value="CAD7619910.1"/>
    <property type="molecule type" value="Genomic_DNA"/>
</dbReference>
<dbReference type="GO" id="GO:0007059">
    <property type="term" value="P:chromosome segregation"/>
    <property type="evidence" value="ECO:0007669"/>
    <property type="project" value="UniProtKB-KW"/>
</dbReference>
<accession>A0A7R9KBN5</accession>
<evidence type="ECO:0000256" key="1">
    <source>
        <dbReference type="ARBA" id="ARBA00013184"/>
    </source>
</evidence>
<evidence type="ECO:0000256" key="2">
    <source>
        <dbReference type="ARBA" id="ARBA00022679"/>
    </source>
</evidence>
<sequence length="263" mass="30348">KELIELRFLCPSDVPKVKQLCSDWFPIEYPDSWYEDITSNPKFFALAAVFRFEIIGLIVAEIKCQTKCNREDQGLLATSLANNSRVVYILTLGVVKEFRRNGIATLLLDNLIHHLTRNESTTDCKALYLHVLTTNLVAIRFYEKRQFKRHLFLPLYYSINSTARDGFSYVLYINGGRPQPTLLYPFHYYNCTIISIMLCNECLFSLTDKFTDYISIVLEALSRISANPCKWTKRVLQVMASKMCRFIPMSATNRNSSPHLASL</sequence>